<protein>
    <recommendedName>
        <fullName evidence="4">Secreted protein</fullName>
    </recommendedName>
</protein>
<evidence type="ECO:0000313" key="3">
    <source>
        <dbReference type="Proteomes" id="UP000008311"/>
    </source>
</evidence>
<accession>B9S115</accession>
<dbReference type="EMBL" id="EQ973842">
    <property type="protein sequence ID" value="EEF42657.1"/>
    <property type="molecule type" value="Genomic_DNA"/>
</dbReference>
<feature type="signal peptide" evidence="1">
    <location>
        <begin position="1"/>
        <end position="19"/>
    </location>
</feature>
<proteinExistence type="predicted"/>
<evidence type="ECO:0000313" key="2">
    <source>
        <dbReference type="EMBL" id="EEF42657.1"/>
    </source>
</evidence>
<dbReference type="AlphaFoldDB" id="B9S115"/>
<dbReference type="InParanoid" id="B9S115"/>
<keyword evidence="3" id="KW-1185">Reference proteome</keyword>
<gene>
    <name evidence="2" type="ORF">RCOM_0632650</name>
</gene>
<evidence type="ECO:0000256" key="1">
    <source>
        <dbReference type="SAM" id="SignalP"/>
    </source>
</evidence>
<name>B9S115_RICCO</name>
<sequence>MAPVMLVLIFILRTAPGLAIHRGAIFFLPSKSCPFLLFQIVQHRKMILLFRSSSSTPAKEEIIWFHHILTKGKPVALGFVAYGTSHPYNRSFREKDMFNGLFLHQTTRTFRLGNQVSLFDIFQGANRIGDNFPQK</sequence>
<feature type="chain" id="PRO_5002888829" description="Secreted protein" evidence="1">
    <location>
        <begin position="20"/>
        <end position="135"/>
    </location>
</feature>
<keyword evidence="1" id="KW-0732">Signal</keyword>
<dbReference type="Proteomes" id="UP000008311">
    <property type="component" value="Unassembled WGS sequence"/>
</dbReference>
<evidence type="ECO:0008006" key="4">
    <source>
        <dbReference type="Google" id="ProtNLM"/>
    </source>
</evidence>
<reference evidence="3" key="1">
    <citation type="journal article" date="2010" name="Nat. Biotechnol.">
        <title>Draft genome sequence of the oilseed species Ricinus communis.</title>
        <authorList>
            <person name="Chan A.P."/>
            <person name="Crabtree J."/>
            <person name="Zhao Q."/>
            <person name="Lorenzi H."/>
            <person name="Orvis J."/>
            <person name="Puiu D."/>
            <person name="Melake-Berhan A."/>
            <person name="Jones K.M."/>
            <person name="Redman J."/>
            <person name="Chen G."/>
            <person name="Cahoon E.B."/>
            <person name="Gedil M."/>
            <person name="Stanke M."/>
            <person name="Haas B.J."/>
            <person name="Wortman J.R."/>
            <person name="Fraser-Liggett C.M."/>
            <person name="Ravel J."/>
            <person name="Rabinowicz P.D."/>
        </authorList>
    </citation>
    <scope>NUCLEOTIDE SEQUENCE [LARGE SCALE GENOMIC DNA]</scope>
    <source>
        <strain evidence="3">cv. Hale</strain>
    </source>
</reference>
<organism evidence="2 3">
    <name type="scientific">Ricinus communis</name>
    <name type="common">Castor bean</name>
    <dbReference type="NCBI Taxonomy" id="3988"/>
    <lineage>
        <taxon>Eukaryota</taxon>
        <taxon>Viridiplantae</taxon>
        <taxon>Streptophyta</taxon>
        <taxon>Embryophyta</taxon>
        <taxon>Tracheophyta</taxon>
        <taxon>Spermatophyta</taxon>
        <taxon>Magnoliopsida</taxon>
        <taxon>eudicotyledons</taxon>
        <taxon>Gunneridae</taxon>
        <taxon>Pentapetalae</taxon>
        <taxon>rosids</taxon>
        <taxon>fabids</taxon>
        <taxon>Malpighiales</taxon>
        <taxon>Euphorbiaceae</taxon>
        <taxon>Acalyphoideae</taxon>
        <taxon>Acalypheae</taxon>
        <taxon>Ricinus</taxon>
    </lineage>
</organism>